<gene>
    <name evidence="2" type="ORF">CKY47_04335</name>
</gene>
<protein>
    <recommendedName>
        <fullName evidence="4">PPE family domain-containing protein</fullName>
    </recommendedName>
</protein>
<dbReference type="SUPFAM" id="SSF140459">
    <property type="entry name" value="PE/PPE dimer-like"/>
    <property type="match status" value="1"/>
</dbReference>
<dbReference type="Proteomes" id="UP001225605">
    <property type="component" value="Unassembled WGS sequence"/>
</dbReference>
<evidence type="ECO:0008006" key="4">
    <source>
        <dbReference type="Google" id="ProtNLM"/>
    </source>
</evidence>
<sequence length="459" mass="45272">MGDNRHGGHGGHGGGHGGGNHHGGHHGGHHNGGHGSGGGRDDKPTDLGQKVDWMTYSHQQLWEMVNTGVDLKAAGSAQADWATVGKALGEVQELLAKAIGQSSQAWEGGTADRAREALESVEKWALNTSEHADNVAKCIATEIEHVQTAREMMPPPAPAPPVVTPVDGAVATPVPAPVAGPTPVATTRSPFANQLAEPVGFGSATPSEQLADPRLGGARGAFTGIDTIAAPAVGSVTAADATHRQAAEVMALFQQNSYAVDRTVPSFAPPVNPVAPPPPPPPPVVVTGGPTTPSTVDGNGHGGPVVVNNNQQQQQGNQQPRPAGAQPSFGRGGFAGGRGGYGGGRGGGVPTPIGAVGAVGGGGGGGAGAPLSAPGTASGALGDRGGSGSGNPGSVTSTFQAPKSVTPQAGMIGAAPMAAPPPIAGGGGGERDHNRPNYLEDDDNVFGLDNKAAPPVIGL</sequence>
<feature type="compositionally biased region" description="Gly residues" evidence="1">
    <location>
        <begin position="10"/>
        <end position="21"/>
    </location>
</feature>
<dbReference type="RefSeq" id="WP_306744287.1">
    <property type="nucleotide sequence ID" value="NZ_NSDM01000001.1"/>
</dbReference>
<feature type="compositionally biased region" description="Gly residues" evidence="1">
    <location>
        <begin position="382"/>
        <end position="391"/>
    </location>
</feature>
<feature type="compositionally biased region" description="Low complexity" evidence="1">
    <location>
        <begin position="370"/>
        <end position="381"/>
    </location>
</feature>
<organism evidence="2 3">
    <name type="scientific">Saccharothrix yanglingensis</name>
    <dbReference type="NCBI Taxonomy" id="659496"/>
    <lineage>
        <taxon>Bacteria</taxon>
        <taxon>Bacillati</taxon>
        <taxon>Actinomycetota</taxon>
        <taxon>Actinomycetes</taxon>
        <taxon>Pseudonocardiales</taxon>
        <taxon>Pseudonocardiaceae</taxon>
        <taxon>Saccharothrix</taxon>
    </lineage>
</organism>
<feature type="region of interest" description="Disordered" evidence="1">
    <location>
        <begin position="1"/>
        <end position="48"/>
    </location>
</feature>
<feature type="compositionally biased region" description="Low complexity" evidence="1">
    <location>
        <begin position="285"/>
        <end position="319"/>
    </location>
</feature>
<dbReference type="EMBL" id="NSDM01000001">
    <property type="protein sequence ID" value="MDQ2583225.1"/>
    <property type="molecule type" value="Genomic_DNA"/>
</dbReference>
<evidence type="ECO:0000256" key="1">
    <source>
        <dbReference type="SAM" id="MobiDB-lite"/>
    </source>
</evidence>
<evidence type="ECO:0000313" key="2">
    <source>
        <dbReference type="EMBL" id="MDQ2583225.1"/>
    </source>
</evidence>
<proteinExistence type="predicted"/>
<evidence type="ECO:0000313" key="3">
    <source>
        <dbReference type="Proteomes" id="UP001225605"/>
    </source>
</evidence>
<feature type="compositionally biased region" description="Pro residues" evidence="1">
    <location>
        <begin position="270"/>
        <end position="284"/>
    </location>
</feature>
<feature type="compositionally biased region" description="Gly residues" evidence="1">
    <location>
        <begin position="330"/>
        <end position="346"/>
    </location>
</feature>
<comment type="caution">
    <text evidence="2">The sequence shown here is derived from an EMBL/GenBank/DDBJ whole genome shotgun (WGS) entry which is preliminary data.</text>
</comment>
<reference evidence="2 3" key="1">
    <citation type="submission" date="2017-06" db="EMBL/GenBank/DDBJ databases">
        <title>Cultured bacterium strain Saccharothrix yanglingensis Hhs.015.</title>
        <authorList>
            <person name="Xia Y."/>
        </authorList>
    </citation>
    <scope>NUCLEOTIDE SEQUENCE [LARGE SCALE GENOMIC DNA]</scope>
    <source>
        <strain evidence="2 3">Hhs.015</strain>
    </source>
</reference>
<name>A0ABU0WTQ2_9PSEU</name>
<dbReference type="InterPro" id="IPR038332">
    <property type="entry name" value="PPE_sf"/>
</dbReference>
<dbReference type="Gene3D" id="1.20.1260.20">
    <property type="entry name" value="PPE superfamily"/>
    <property type="match status" value="1"/>
</dbReference>
<feature type="compositionally biased region" description="Polar residues" evidence="1">
    <location>
        <begin position="398"/>
        <end position="407"/>
    </location>
</feature>
<feature type="region of interest" description="Disordered" evidence="1">
    <location>
        <begin position="270"/>
        <end position="346"/>
    </location>
</feature>
<keyword evidence="3" id="KW-1185">Reference proteome</keyword>
<feature type="compositionally biased region" description="Basic residues" evidence="1">
    <location>
        <begin position="22"/>
        <end position="32"/>
    </location>
</feature>
<feature type="region of interest" description="Disordered" evidence="1">
    <location>
        <begin position="370"/>
        <end position="459"/>
    </location>
</feature>
<accession>A0ABU0WTQ2</accession>